<protein>
    <submittedName>
        <fullName evidence="3">Uncharacterized protein</fullName>
    </submittedName>
</protein>
<dbReference type="AlphaFoldDB" id="A0AAJ0FVA7"/>
<gene>
    <name evidence="3" type="ORF">QQS21_011987</name>
</gene>
<comment type="caution">
    <text evidence="3">The sequence shown here is derived from an EMBL/GenBank/DDBJ whole genome shotgun (WGS) entry which is preliminary data.</text>
</comment>
<name>A0AAJ0FVA7_9HYPO</name>
<dbReference type="Proteomes" id="UP001251528">
    <property type="component" value="Unassembled WGS sequence"/>
</dbReference>
<evidence type="ECO:0000256" key="2">
    <source>
        <dbReference type="SAM" id="Phobius"/>
    </source>
</evidence>
<organism evidence="3 4">
    <name type="scientific">Conoideocrella luteorostrata</name>
    <dbReference type="NCBI Taxonomy" id="1105319"/>
    <lineage>
        <taxon>Eukaryota</taxon>
        <taxon>Fungi</taxon>
        <taxon>Dikarya</taxon>
        <taxon>Ascomycota</taxon>
        <taxon>Pezizomycotina</taxon>
        <taxon>Sordariomycetes</taxon>
        <taxon>Hypocreomycetidae</taxon>
        <taxon>Hypocreales</taxon>
        <taxon>Clavicipitaceae</taxon>
        <taxon>Conoideocrella</taxon>
    </lineage>
</organism>
<feature type="transmembrane region" description="Helical" evidence="2">
    <location>
        <begin position="12"/>
        <end position="30"/>
    </location>
</feature>
<dbReference type="EMBL" id="JASWJB010000453">
    <property type="protein sequence ID" value="KAK2590325.1"/>
    <property type="molecule type" value="Genomic_DNA"/>
</dbReference>
<proteinExistence type="predicted"/>
<evidence type="ECO:0000313" key="4">
    <source>
        <dbReference type="Proteomes" id="UP001251528"/>
    </source>
</evidence>
<keyword evidence="2" id="KW-1133">Transmembrane helix</keyword>
<reference evidence="3" key="1">
    <citation type="submission" date="2023-06" db="EMBL/GenBank/DDBJ databases">
        <title>Conoideocrella luteorostrata (Hypocreales: Clavicipitaceae), a potential biocontrol fungus for elongate hemlock scale in United States Christmas tree production areas.</title>
        <authorList>
            <person name="Barrett H."/>
            <person name="Lovett B."/>
            <person name="Macias A.M."/>
            <person name="Stajich J.E."/>
            <person name="Kasson M.T."/>
        </authorList>
    </citation>
    <scope>NUCLEOTIDE SEQUENCE</scope>
    <source>
        <strain evidence="3">ARSEF 14590</strain>
    </source>
</reference>
<sequence>MSFLDHDPISAAGQIVLIVIGSMIVLLYALKLSQNMKYKLSAKLRAWRRENARKKNTERSRNRKPTYRWFPEIESNDESGVRERPQQRQREQTPKLRWFPSPESYQNAGDHTRGSPERTRKTRWFSAPDFGDGDSESFDLEAGRQDILETVMMLERHFGGPSYWESEMGRQSIIARPEACHVKGEALSCHW</sequence>
<keyword evidence="2" id="KW-0472">Membrane</keyword>
<feature type="compositionally biased region" description="Basic and acidic residues" evidence="1">
    <location>
        <begin position="110"/>
        <end position="119"/>
    </location>
</feature>
<evidence type="ECO:0000256" key="1">
    <source>
        <dbReference type="SAM" id="MobiDB-lite"/>
    </source>
</evidence>
<keyword evidence="2" id="KW-0812">Transmembrane</keyword>
<feature type="region of interest" description="Disordered" evidence="1">
    <location>
        <begin position="52"/>
        <end position="119"/>
    </location>
</feature>
<keyword evidence="4" id="KW-1185">Reference proteome</keyword>
<accession>A0AAJ0FVA7</accession>
<evidence type="ECO:0000313" key="3">
    <source>
        <dbReference type="EMBL" id="KAK2590325.1"/>
    </source>
</evidence>
<feature type="compositionally biased region" description="Basic and acidic residues" evidence="1">
    <location>
        <begin position="79"/>
        <end position="94"/>
    </location>
</feature>